<evidence type="ECO:0000256" key="3">
    <source>
        <dbReference type="RuleBase" id="RU000363"/>
    </source>
</evidence>
<organism evidence="4 5">
    <name type="scientific">Fodinicola feengrottensis</name>
    <dbReference type="NCBI Taxonomy" id="435914"/>
    <lineage>
        <taxon>Bacteria</taxon>
        <taxon>Bacillati</taxon>
        <taxon>Actinomycetota</taxon>
        <taxon>Actinomycetes</taxon>
        <taxon>Mycobacteriales</taxon>
        <taxon>Fodinicola</taxon>
    </lineage>
</organism>
<dbReference type="Gene3D" id="3.40.50.720">
    <property type="entry name" value="NAD(P)-binding Rossmann-like Domain"/>
    <property type="match status" value="1"/>
</dbReference>
<dbReference type="InterPro" id="IPR036291">
    <property type="entry name" value="NAD(P)-bd_dom_sf"/>
</dbReference>
<accession>A0ABN2HKC6</accession>
<evidence type="ECO:0000256" key="1">
    <source>
        <dbReference type="ARBA" id="ARBA00006484"/>
    </source>
</evidence>
<gene>
    <name evidence="4" type="ORF">GCM10009765_42900</name>
</gene>
<dbReference type="EMBL" id="BAAANY010000015">
    <property type="protein sequence ID" value="GAA1688864.1"/>
    <property type="molecule type" value="Genomic_DNA"/>
</dbReference>
<dbReference type="Pfam" id="PF00106">
    <property type="entry name" value="adh_short"/>
    <property type="match status" value="1"/>
</dbReference>
<evidence type="ECO:0000256" key="2">
    <source>
        <dbReference type="ARBA" id="ARBA00023002"/>
    </source>
</evidence>
<evidence type="ECO:0000313" key="4">
    <source>
        <dbReference type="EMBL" id="GAA1688864.1"/>
    </source>
</evidence>
<sequence>MEAAVARFGRIDVLVNNAGYGVLGAVEETSDAEARDMFDVNVFGLVTVTKAVLPVLREQRSGHIINIGSIGGFAAGVGSGLYAATKFAVEAITESLAGEVGPLGIRVTVVEPGAFRTDFLTPESIRPAAVTLPDYDGTAGVARRTLIAADGRQAGDPGKAAEAIVELAHANNPPLRLQLGPDSIARVETKLTYVRTELDAWRHVGSGTDFS</sequence>
<proteinExistence type="inferred from homology"/>
<dbReference type="PROSITE" id="PS00061">
    <property type="entry name" value="ADH_SHORT"/>
    <property type="match status" value="1"/>
</dbReference>
<dbReference type="InterPro" id="IPR051911">
    <property type="entry name" value="SDR_oxidoreductase"/>
</dbReference>
<comment type="similarity">
    <text evidence="1 3">Belongs to the short-chain dehydrogenases/reductases (SDR) family.</text>
</comment>
<name>A0ABN2HKC6_9ACTN</name>
<keyword evidence="2" id="KW-0560">Oxidoreductase</keyword>
<dbReference type="InterPro" id="IPR002347">
    <property type="entry name" value="SDR_fam"/>
</dbReference>
<evidence type="ECO:0008006" key="6">
    <source>
        <dbReference type="Google" id="ProtNLM"/>
    </source>
</evidence>
<protein>
    <recommendedName>
        <fullName evidence="6">SDR family NAD(P)-dependent oxidoreductase</fullName>
    </recommendedName>
</protein>
<keyword evidence="5" id="KW-1185">Reference proteome</keyword>
<dbReference type="SUPFAM" id="SSF51735">
    <property type="entry name" value="NAD(P)-binding Rossmann-fold domains"/>
    <property type="match status" value="1"/>
</dbReference>
<dbReference type="PANTHER" id="PTHR43976:SF16">
    <property type="entry name" value="SHORT-CHAIN DEHYDROGENASE_REDUCTASE FAMILY PROTEIN"/>
    <property type="match status" value="1"/>
</dbReference>
<dbReference type="PANTHER" id="PTHR43976">
    <property type="entry name" value="SHORT CHAIN DEHYDROGENASE"/>
    <property type="match status" value="1"/>
</dbReference>
<dbReference type="PRINTS" id="PR00080">
    <property type="entry name" value="SDRFAMILY"/>
</dbReference>
<dbReference type="Proteomes" id="UP001500618">
    <property type="component" value="Unassembled WGS sequence"/>
</dbReference>
<dbReference type="InterPro" id="IPR020904">
    <property type="entry name" value="Sc_DH/Rdtase_CS"/>
</dbReference>
<comment type="caution">
    <text evidence="4">The sequence shown here is derived from an EMBL/GenBank/DDBJ whole genome shotgun (WGS) entry which is preliminary data.</text>
</comment>
<dbReference type="PRINTS" id="PR00081">
    <property type="entry name" value="GDHRDH"/>
</dbReference>
<evidence type="ECO:0000313" key="5">
    <source>
        <dbReference type="Proteomes" id="UP001500618"/>
    </source>
</evidence>
<reference evidence="4 5" key="1">
    <citation type="journal article" date="2019" name="Int. J. Syst. Evol. Microbiol.">
        <title>The Global Catalogue of Microorganisms (GCM) 10K type strain sequencing project: providing services to taxonomists for standard genome sequencing and annotation.</title>
        <authorList>
            <consortium name="The Broad Institute Genomics Platform"/>
            <consortium name="The Broad Institute Genome Sequencing Center for Infectious Disease"/>
            <person name="Wu L."/>
            <person name="Ma J."/>
        </authorList>
    </citation>
    <scope>NUCLEOTIDE SEQUENCE [LARGE SCALE GENOMIC DNA]</scope>
    <source>
        <strain evidence="4 5">JCM 14718</strain>
    </source>
</reference>